<evidence type="ECO:0000256" key="3">
    <source>
        <dbReference type="SAM" id="SignalP"/>
    </source>
</evidence>
<dbReference type="AlphaFoldDB" id="A0A0A0D7K4"/>
<accession>A0A0A0D7K4</accession>
<reference evidence="4 5" key="1">
    <citation type="submission" date="2014-01" db="EMBL/GenBank/DDBJ databases">
        <title>Genome sequence determination for a cystic fibrosis isolate, Inquilinus limosus.</title>
        <authorList>
            <person name="Pino M."/>
            <person name="Di Conza J."/>
            <person name="Gutkind G."/>
        </authorList>
    </citation>
    <scope>NUCLEOTIDE SEQUENCE [LARGE SCALE GENOMIC DNA]</scope>
    <source>
        <strain evidence="4 5">MP06</strain>
    </source>
</reference>
<comment type="similarity">
    <text evidence="2">Belongs to the bacterial solute-binding protein 1 family.</text>
</comment>
<name>A0A0A0D7K4_9PROT</name>
<evidence type="ECO:0000313" key="5">
    <source>
        <dbReference type="Proteomes" id="UP000029995"/>
    </source>
</evidence>
<dbReference type="InterPro" id="IPR050490">
    <property type="entry name" value="Bact_solute-bd_prot1"/>
</dbReference>
<keyword evidence="3" id="KW-0732">Signal</keyword>
<dbReference type="RefSeq" id="WP_034837392.1">
    <property type="nucleotide sequence ID" value="NZ_JANX01000147.1"/>
</dbReference>
<comment type="subcellular location">
    <subcellularLocation>
        <location evidence="1">Periplasm</location>
    </subcellularLocation>
</comment>
<evidence type="ECO:0000313" key="4">
    <source>
        <dbReference type="EMBL" id="KGM33798.1"/>
    </source>
</evidence>
<dbReference type="SUPFAM" id="SSF53850">
    <property type="entry name" value="Periplasmic binding protein-like II"/>
    <property type="match status" value="1"/>
</dbReference>
<dbReference type="Proteomes" id="UP000029995">
    <property type="component" value="Unassembled WGS sequence"/>
</dbReference>
<dbReference type="GO" id="GO:0042597">
    <property type="term" value="C:periplasmic space"/>
    <property type="evidence" value="ECO:0007669"/>
    <property type="project" value="UniProtKB-SubCell"/>
</dbReference>
<dbReference type="Pfam" id="PF01547">
    <property type="entry name" value="SBP_bac_1"/>
    <property type="match status" value="1"/>
</dbReference>
<feature type="signal peptide" evidence="3">
    <location>
        <begin position="1"/>
        <end position="23"/>
    </location>
</feature>
<evidence type="ECO:0000256" key="1">
    <source>
        <dbReference type="ARBA" id="ARBA00004418"/>
    </source>
</evidence>
<dbReference type="OrthoDB" id="9798191at2"/>
<comment type="caution">
    <text evidence="4">The sequence shown here is derived from an EMBL/GenBank/DDBJ whole genome shotgun (WGS) entry which is preliminary data.</text>
</comment>
<dbReference type="EMBL" id="JANX01000147">
    <property type="protein sequence ID" value="KGM33798.1"/>
    <property type="molecule type" value="Genomic_DNA"/>
</dbReference>
<gene>
    <name evidence="4" type="ORF">P409_13800</name>
</gene>
<dbReference type="PANTHER" id="PTHR43649">
    <property type="entry name" value="ARABINOSE-BINDING PROTEIN-RELATED"/>
    <property type="match status" value="1"/>
</dbReference>
<feature type="chain" id="PRO_5001960534" evidence="3">
    <location>
        <begin position="24"/>
        <end position="419"/>
    </location>
</feature>
<sequence>MRRVVSGLAALAAAGLLSGAAMADATIKWLHIENTPDTVAWMESVAKAYEAAHPGVTIQMQYLENEAYKAKLPTTLQSPDRPNIIYSWGGGVLRDQIKAGVIEDLTDAVKGEWADRISPAALEAFTVDGHVWGVPVLASQVGFWFNKPLLAKAGVKAEDIKSWDDLLAAVKTIKAAGIVPLATGGADKWPIHFYWTLLAMRIGGKDAFQAAYNQSGDGFDGPVFVKAGEGLKALAALDPFEPGYLGLTNPQAAGYFGDGKAAMHLMGNWDYLNAKKNSASGKGIPDADLGWIPFPTVAGGAGAPTDVLGGVNGWLVTKGSPPEAVDFLKFLTNKENQEKAAELGIYIPVNKGTAEKLKNPYFRQMAENIAKAGYFQVFYDQMLGANVGRVVNDVTTDIVSGGTDPEDAAAQVQEAWEMR</sequence>
<evidence type="ECO:0000256" key="2">
    <source>
        <dbReference type="ARBA" id="ARBA00008520"/>
    </source>
</evidence>
<dbReference type="InterPro" id="IPR006059">
    <property type="entry name" value="SBP"/>
</dbReference>
<dbReference type="PANTHER" id="PTHR43649:SF14">
    <property type="entry name" value="BLR3389 PROTEIN"/>
    <property type="match status" value="1"/>
</dbReference>
<protein>
    <submittedName>
        <fullName evidence="4">ABC transporter substrate-binding protein</fullName>
    </submittedName>
</protein>
<dbReference type="Gene3D" id="3.40.190.10">
    <property type="entry name" value="Periplasmic binding protein-like II"/>
    <property type="match status" value="2"/>
</dbReference>
<organism evidence="4 5">
    <name type="scientific">Inquilinus limosus MP06</name>
    <dbReference type="NCBI Taxonomy" id="1398085"/>
    <lineage>
        <taxon>Bacteria</taxon>
        <taxon>Pseudomonadati</taxon>
        <taxon>Pseudomonadota</taxon>
        <taxon>Alphaproteobacteria</taxon>
        <taxon>Rhodospirillales</taxon>
        <taxon>Rhodospirillaceae</taxon>
        <taxon>Inquilinus</taxon>
    </lineage>
</organism>
<proteinExistence type="inferred from homology"/>